<keyword evidence="3 10" id="KW-0808">Transferase</keyword>
<keyword evidence="5 10" id="KW-1133">Transmembrane helix</keyword>
<keyword evidence="11" id="KW-0012">Acyltransferase</keyword>
<keyword evidence="8 10" id="KW-0594">Phospholipid biosynthesis</keyword>
<evidence type="ECO:0000256" key="9">
    <source>
        <dbReference type="ARBA" id="ARBA00023264"/>
    </source>
</evidence>
<dbReference type="EC" id="2.3.1.275" evidence="10"/>
<gene>
    <name evidence="10 11" type="primary">plsY</name>
    <name evidence="11" type="ORF">ACFSKO_09540</name>
</gene>
<comment type="caution">
    <text evidence="11">The sequence shown here is derived from an EMBL/GenBank/DDBJ whole genome shotgun (WGS) entry which is preliminary data.</text>
</comment>
<sequence>MIDILKILTALSSGYLLGSLNTAVIVGRIYGTDIRNHGSKSAGLTNTLRVLGKPAAGLVLAGDILKGIIACLIGIQLGVYVYAGETTSNLGLLAAGAGAVMGHNWPIYFGFKGGKGALTAAAVMFMFNWVMALISLGFFVTIVALTRYVSLGTISATVFFVAISFIPAFGNTLYFYIVASLMAFMVIFKHRENIQRLLSGSENKLTL</sequence>
<evidence type="ECO:0000256" key="1">
    <source>
        <dbReference type="ARBA" id="ARBA00022475"/>
    </source>
</evidence>
<comment type="subunit">
    <text evidence="10">Probably interacts with PlsX.</text>
</comment>
<protein>
    <recommendedName>
        <fullName evidence="10">Glycerol-3-phosphate acyltransferase</fullName>
    </recommendedName>
    <alternativeName>
        <fullName evidence="10">Acyl-PO4 G3P acyltransferase</fullName>
    </alternativeName>
    <alternativeName>
        <fullName evidence="10">Acyl-phosphate--glycerol-3-phosphate acyltransferase</fullName>
    </alternativeName>
    <alternativeName>
        <fullName evidence="10">G3P acyltransferase</fullName>
        <shortName evidence="10">GPAT</shortName>
        <ecNumber evidence="10">2.3.1.275</ecNumber>
    </alternativeName>
    <alternativeName>
        <fullName evidence="10">Lysophosphatidic acid synthase</fullName>
        <shortName evidence="10">LPA synthase</shortName>
    </alternativeName>
</protein>
<feature type="transmembrane region" description="Helical" evidence="10">
    <location>
        <begin position="7"/>
        <end position="30"/>
    </location>
</feature>
<reference evidence="12" key="1">
    <citation type="journal article" date="2019" name="Int. J. Syst. Evol. Microbiol.">
        <title>The Global Catalogue of Microorganisms (GCM) 10K type strain sequencing project: providing services to taxonomists for standard genome sequencing and annotation.</title>
        <authorList>
            <consortium name="The Broad Institute Genomics Platform"/>
            <consortium name="The Broad Institute Genome Sequencing Center for Infectious Disease"/>
            <person name="Wu L."/>
            <person name="Ma J."/>
        </authorList>
    </citation>
    <scope>NUCLEOTIDE SEQUENCE [LARGE SCALE GENOMIC DNA]</scope>
    <source>
        <strain evidence="12">CGMCC 4.7192</strain>
    </source>
</reference>
<evidence type="ECO:0000256" key="8">
    <source>
        <dbReference type="ARBA" id="ARBA00023209"/>
    </source>
</evidence>
<keyword evidence="6 10" id="KW-0443">Lipid metabolism</keyword>
<keyword evidence="2 10" id="KW-0444">Lipid biosynthesis</keyword>
<evidence type="ECO:0000256" key="7">
    <source>
        <dbReference type="ARBA" id="ARBA00023136"/>
    </source>
</evidence>
<comment type="pathway">
    <text evidence="10">Lipid metabolism; phospholipid metabolism.</text>
</comment>
<comment type="subcellular location">
    <subcellularLocation>
        <location evidence="10">Cell membrane</location>
        <topology evidence="10">Multi-pass membrane protein</topology>
    </subcellularLocation>
</comment>
<name>A0ABW5BJY7_9PROT</name>
<evidence type="ECO:0000256" key="6">
    <source>
        <dbReference type="ARBA" id="ARBA00023098"/>
    </source>
</evidence>
<comment type="catalytic activity">
    <reaction evidence="10">
        <text>an acyl phosphate + sn-glycerol 3-phosphate = a 1-acyl-sn-glycero-3-phosphate + phosphate</text>
        <dbReference type="Rhea" id="RHEA:34075"/>
        <dbReference type="ChEBI" id="CHEBI:43474"/>
        <dbReference type="ChEBI" id="CHEBI:57597"/>
        <dbReference type="ChEBI" id="CHEBI:57970"/>
        <dbReference type="ChEBI" id="CHEBI:59918"/>
        <dbReference type="EC" id="2.3.1.275"/>
    </reaction>
</comment>
<dbReference type="GO" id="GO:0004366">
    <property type="term" value="F:glycerol-3-phosphate O-acyltransferase activity"/>
    <property type="evidence" value="ECO:0007669"/>
    <property type="project" value="UniProtKB-EC"/>
</dbReference>
<evidence type="ECO:0000256" key="3">
    <source>
        <dbReference type="ARBA" id="ARBA00022679"/>
    </source>
</evidence>
<keyword evidence="9 10" id="KW-1208">Phospholipid metabolism</keyword>
<accession>A0ABW5BJY7</accession>
<evidence type="ECO:0000256" key="5">
    <source>
        <dbReference type="ARBA" id="ARBA00022989"/>
    </source>
</evidence>
<evidence type="ECO:0000256" key="4">
    <source>
        <dbReference type="ARBA" id="ARBA00022692"/>
    </source>
</evidence>
<dbReference type="Proteomes" id="UP001597294">
    <property type="component" value="Unassembled WGS sequence"/>
</dbReference>
<evidence type="ECO:0000256" key="10">
    <source>
        <dbReference type="HAMAP-Rule" id="MF_01043"/>
    </source>
</evidence>
<dbReference type="HAMAP" id="MF_01043">
    <property type="entry name" value="PlsY"/>
    <property type="match status" value="1"/>
</dbReference>
<evidence type="ECO:0000313" key="11">
    <source>
        <dbReference type="EMBL" id="MFD2205854.1"/>
    </source>
</evidence>
<dbReference type="SMART" id="SM01207">
    <property type="entry name" value="G3P_acyltransf"/>
    <property type="match status" value="1"/>
</dbReference>
<keyword evidence="12" id="KW-1185">Reference proteome</keyword>
<keyword evidence="1 10" id="KW-1003">Cell membrane</keyword>
<proteinExistence type="inferred from homology"/>
<dbReference type="RefSeq" id="WP_380250867.1">
    <property type="nucleotide sequence ID" value="NZ_JBHUII010000004.1"/>
</dbReference>
<feature type="transmembrane region" description="Helical" evidence="10">
    <location>
        <begin position="117"/>
        <end position="141"/>
    </location>
</feature>
<organism evidence="11 12">
    <name type="scientific">Kiloniella antarctica</name>
    <dbReference type="NCBI Taxonomy" id="1550907"/>
    <lineage>
        <taxon>Bacteria</taxon>
        <taxon>Pseudomonadati</taxon>
        <taxon>Pseudomonadota</taxon>
        <taxon>Alphaproteobacteria</taxon>
        <taxon>Rhodospirillales</taxon>
        <taxon>Kiloniellaceae</taxon>
        <taxon>Kiloniella</taxon>
    </lineage>
</organism>
<keyword evidence="4 10" id="KW-0812">Transmembrane</keyword>
<comment type="similarity">
    <text evidence="10">Belongs to the PlsY family.</text>
</comment>
<evidence type="ECO:0000313" key="12">
    <source>
        <dbReference type="Proteomes" id="UP001597294"/>
    </source>
</evidence>
<evidence type="ECO:0000256" key="2">
    <source>
        <dbReference type="ARBA" id="ARBA00022516"/>
    </source>
</evidence>
<feature type="transmembrane region" description="Helical" evidence="10">
    <location>
        <begin position="90"/>
        <end position="111"/>
    </location>
</feature>
<feature type="transmembrane region" description="Helical" evidence="10">
    <location>
        <begin position="64"/>
        <end position="83"/>
    </location>
</feature>
<dbReference type="PANTHER" id="PTHR30309:SF0">
    <property type="entry name" value="GLYCEROL-3-PHOSPHATE ACYLTRANSFERASE-RELATED"/>
    <property type="match status" value="1"/>
</dbReference>
<comment type="function">
    <text evidence="10">Catalyzes the transfer of an acyl group from acyl-phosphate (acyl-PO(4)) to glycerol-3-phosphate (G3P) to form lysophosphatidic acid (LPA). This enzyme utilizes acyl-phosphate as fatty acyl donor, but not acyl-CoA or acyl-ACP.</text>
</comment>
<dbReference type="EMBL" id="JBHUII010000004">
    <property type="protein sequence ID" value="MFD2205854.1"/>
    <property type="molecule type" value="Genomic_DNA"/>
</dbReference>
<dbReference type="InterPro" id="IPR003811">
    <property type="entry name" value="G3P_acylTferase_PlsY"/>
</dbReference>
<dbReference type="PANTHER" id="PTHR30309">
    <property type="entry name" value="INNER MEMBRANE PROTEIN YGIH"/>
    <property type="match status" value="1"/>
</dbReference>
<dbReference type="Pfam" id="PF02660">
    <property type="entry name" value="G3P_acyltransf"/>
    <property type="match status" value="1"/>
</dbReference>
<keyword evidence="7 10" id="KW-0472">Membrane</keyword>
<dbReference type="NCBIfam" id="TIGR00023">
    <property type="entry name" value="glycerol-3-phosphate 1-O-acyltransferase PlsY"/>
    <property type="match status" value="1"/>
</dbReference>